<dbReference type="AlphaFoldDB" id="A0AAD7PP41"/>
<dbReference type="KEGG" id="qsa:O6P43_017036"/>
<keyword evidence="2" id="KW-1185">Reference proteome</keyword>
<protein>
    <submittedName>
        <fullName evidence="1">Glycosyltransferase</fullName>
    </submittedName>
</protein>
<dbReference type="EMBL" id="JARAOO010000007">
    <property type="protein sequence ID" value="KAJ7961725.1"/>
    <property type="molecule type" value="Genomic_DNA"/>
</dbReference>
<evidence type="ECO:0000313" key="2">
    <source>
        <dbReference type="Proteomes" id="UP001163823"/>
    </source>
</evidence>
<gene>
    <name evidence="1" type="ORF">O6P43_017036</name>
</gene>
<name>A0AAD7PP41_QUISA</name>
<comment type="caution">
    <text evidence="1">The sequence shown here is derived from an EMBL/GenBank/DDBJ whole genome shotgun (WGS) entry which is preliminary data.</text>
</comment>
<sequence>MICHHSCMHLEPATQVSVIWLWVNFPTLIKLIGSSAIQFELEPEATDWMAKMWPVRTIGPAIPSMF</sequence>
<accession>A0AAD7PP41</accession>
<dbReference type="Proteomes" id="UP001163823">
    <property type="component" value="Chromosome 7"/>
</dbReference>
<evidence type="ECO:0000313" key="1">
    <source>
        <dbReference type="EMBL" id="KAJ7961725.1"/>
    </source>
</evidence>
<proteinExistence type="predicted"/>
<organism evidence="1 2">
    <name type="scientific">Quillaja saponaria</name>
    <name type="common">Soap bark tree</name>
    <dbReference type="NCBI Taxonomy" id="32244"/>
    <lineage>
        <taxon>Eukaryota</taxon>
        <taxon>Viridiplantae</taxon>
        <taxon>Streptophyta</taxon>
        <taxon>Embryophyta</taxon>
        <taxon>Tracheophyta</taxon>
        <taxon>Spermatophyta</taxon>
        <taxon>Magnoliopsida</taxon>
        <taxon>eudicotyledons</taxon>
        <taxon>Gunneridae</taxon>
        <taxon>Pentapetalae</taxon>
        <taxon>rosids</taxon>
        <taxon>fabids</taxon>
        <taxon>Fabales</taxon>
        <taxon>Quillajaceae</taxon>
        <taxon>Quillaja</taxon>
    </lineage>
</organism>
<reference evidence="1" key="1">
    <citation type="journal article" date="2023" name="Science">
        <title>Elucidation of the pathway for biosynthesis of saponin adjuvants from the soapbark tree.</title>
        <authorList>
            <person name="Reed J."/>
            <person name="Orme A."/>
            <person name="El-Demerdash A."/>
            <person name="Owen C."/>
            <person name="Martin L.B.B."/>
            <person name="Misra R.C."/>
            <person name="Kikuchi S."/>
            <person name="Rejzek M."/>
            <person name="Martin A.C."/>
            <person name="Harkess A."/>
            <person name="Leebens-Mack J."/>
            <person name="Louveau T."/>
            <person name="Stephenson M.J."/>
            <person name="Osbourn A."/>
        </authorList>
    </citation>
    <scope>NUCLEOTIDE SEQUENCE</scope>
    <source>
        <strain evidence="1">S10</strain>
    </source>
</reference>